<protein>
    <submittedName>
        <fullName evidence="1">Uncharacterized protein</fullName>
    </submittedName>
</protein>
<reference evidence="1 2" key="1">
    <citation type="journal article" date="2016" name="Proc. Natl. Acad. Sci. U.S.A.">
        <title>Comparative genomics of biotechnologically important yeasts.</title>
        <authorList>
            <person name="Riley R."/>
            <person name="Haridas S."/>
            <person name="Wolfe K.H."/>
            <person name="Lopes M.R."/>
            <person name="Hittinger C.T."/>
            <person name="Goeker M."/>
            <person name="Salamov A.A."/>
            <person name="Wisecaver J.H."/>
            <person name="Long T.M."/>
            <person name="Calvey C.H."/>
            <person name="Aerts A.L."/>
            <person name="Barry K.W."/>
            <person name="Choi C."/>
            <person name="Clum A."/>
            <person name="Coughlan A.Y."/>
            <person name="Deshpande S."/>
            <person name="Douglass A.P."/>
            <person name="Hanson S.J."/>
            <person name="Klenk H.-P."/>
            <person name="LaButti K.M."/>
            <person name="Lapidus A."/>
            <person name="Lindquist E.A."/>
            <person name="Lipzen A.M."/>
            <person name="Meier-Kolthoff J.P."/>
            <person name="Ohm R.A."/>
            <person name="Otillar R.P."/>
            <person name="Pangilinan J.L."/>
            <person name="Peng Y."/>
            <person name="Rokas A."/>
            <person name="Rosa C.A."/>
            <person name="Scheuner C."/>
            <person name="Sibirny A.A."/>
            <person name="Slot J.C."/>
            <person name="Stielow J.B."/>
            <person name="Sun H."/>
            <person name="Kurtzman C.P."/>
            <person name="Blackwell M."/>
            <person name="Grigoriev I.V."/>
            <person name="Jeffries T.W."/>
        </authorList>
    </citation>
    <scope>NUCLEOTIDE SEQUENCE [LARGE SCALE GENOMIC DNA]</scope>
    <source>
        <strain evidence="1 2">NRRL Y-11557</strain>
    </source>
</reference>
<keyword evidence="2" id="KW-1185">Reference proteome</keyword>
<proteinExistence type="predicted"/>
<dbReference type="EMBL" id="KV454297">
    <property type="protein sequence ID" value="ODQ71518.1"/>
    <property type="molecule type" value="Genomic_DNA"/>
</dbReference>
<name>A0A1E3Q1T7_LIPST</name>
<gene>
    <name evidence="1" type="ORF">LIPSTDRAFT_4751</name>
</gene>
<organism evidence="1 2">
    <name type="scientific">Lipomyces starkeyi NRRL Y-11557</name>
    <dbReference type="NCBI Taxonomy" id="675824"/>
    <lineage>
        <taxon>Eukaryota</taxon>
        <taxon>Fungi</taxon>
        <taxon>Dikarya</taxon>
        <taxon>Ascomycota</taxon>
        <taxon>Saccharomycotina</taxon>
        <taxon>Lipomycetes</taxon>
        <taxon>Lipomycetales</taxon>
        <taxon>Lipomycetaceae</taxon>
        <taxon>Lipomyces</taxon>
    </lineage>
</organism>
<evidence type="ECO:0000313" key="2">
    <source>
        <dbReference type="Proteomes" id="UP000094385"/>
    </source>
</evidence>
<accession>A0A1E3Q1T7</accession>
<evidence type="ECO:0000313" key="1">
    <source>
        <dbReference type="EMBL" id="ODQ71518.1"/>
    </source>
</evidence>
<dbReference type="AlphaFoldDB" id="A0A1E3Q1T7"/>
<dbReference type="Proteomes" id="UP000094385">
    <property type="component" value="Unassembled WGS sequence"/>
</dbReference>
<sequence length="167" mass="18799">MEKDERWTYSKKIVAFGGAANALDNAAATVIVLIVVTETEVDNGRTWGRRGRRLRSHLYSMDNSSEIINAVCGLVEDEMLNGVGKGRLKRPTYLLSGEKSERFWRMAVAGRSLTDRGASLVMSPWREALRDQGHDDYDLDSDTAVKEMNCEEGWGFTLVFNGVYERD</sequence>